<name>A0ABQ7HY01_9MICR</name>
<dbReference type="EMBL" id="SBIQ01000139">
    <property type="protein sequence ID" value="KAF7683029.1"/>
    <property type="molecule type" value="Genomic_DNA"/>
</dbReference>
<dbReference type="Proteomes" id="UP001516464">
    <property type="component" value="Unassembled WGS sequence"/>
</dbReference>
<gene>
    <name evidence="1" type="ORF">TCON_1760</name>
</gene>
<proteinExistence type="predicted"/>
<accession>A0ABQ7HY01</accession>
<organism evidence="1 2">
    <name type="scientific">Astathelohania contejeani</name>
    <dbReference type="NCBI Taxonomy" id="164912"/>
    <lineage>
        <taxon>Eukaryota</taxon>
        <taxon>Fungi</taxon>
        <taxon>Fungi incertae sedis</taxon>
        <taxon>Microsporidia</taxon>
        <taxon>Astathelohaniidae</taxon>
        <taxon>Astathelohania</taxon>
    </lineage>
</organism>
<evidence type="ECO:0000313" key="1">
    <source>
        <dbReference type="EMBL" id="KAF7683029.1"/>
    </source>
</evidence>
<keyword evidence="2" id="KW-1185">Reference proteome</keyword>
<protein>
    <submittedName>
        <fullName evidence="1">Uncharacterized protein</fullName>
    </submittedName>
</protein>
<reference evidence="1 2" key="1">
    <citation type="submission" date="2019-01" db="EMBL/GenBank/DDBJ databases">
        <title>Genomes sequencing and comparative genomics of infectious freshwater microsporidia, Cucumispora dikerogammari and Thelohania contejeani.</title>
        <authorList>
            <person name="Cormier A."/>
            <person name="Giraud I."/>
            <person name="Wattier R."/>
            <person name="Teixeira M."/>
            <person name="Grandjean F."/>
            <person name="Rigaud T."/>
            <person name="Cordaux R."/>
        </authorList>
    </citation>
    <scope>NUCLEOTIDE SEQUENCE [LARGE SCALE GENOMIC DNA]</scope>
    <source>
        <strain evidence="1">T1</strain>
        <tissue evidence="1">Spores</tissue>
    </source>
</reference>
<evidence type="ECO:0000313" key="2">
    <source>
        <dbReference type="Proteomes" id="UP001516464"/>
    </source>
</evidence>
<comment type="caution">
    <text evidence="1">The sequence shown here is derived from an EMBL/GenBank/DDBJ whole genome shotgun (WGS) entry which is preliminary data.</text>
</comment>
<sequence>MHLKNGSIEKDNSSDEEFYFMMMESEKNERIIKQSKDRDKAFKEKDIGYTKTLEIMNPKIKIFLGYLNGYKLLTENILYQLADLILKKNNSLEHKIEYIINNRIKNIKEIIEILEK</sequence>